<dbReference type="RefSeq" id="WP_054735653.1">
    <property type="nucleotide sequence ID" value="NZ_AZFZ01000012.1"/>
</dbReference>
<feature type="compositionally biased region" description="Pro residues" evidence="1">
    <location>
        <begin position="19"/>
        <end position="42"/>
    </location>
</feature>
<protein>
    <recommendedName>
        <fullName evidence="2">DUF5776 domain-containing protein</fullName>
    </recommendedName>
</protein>
<evidence type="ECO:0000313" key="3">
    <source>
        <dbReference type="EMBL" id="KRM44571.1"/>
    </source>
</evidence>
<dbReference type="EMBL" id="AZFZ01000012">
    <property type="protein sequence ID" value="KRM44571.1"/>
    <property type="molecule type" value="Genomic_DNA"/>
</dbReference>
<feature type="domain" description="DUF5776" evidence="2">
    <location>
        <begin position="139"/>
        <end position="207"/>
    </location>
</feature>
<organism evidence="3 4">
    <name type="scientific">Lentilactobacillus parafarraginis DSM 18390 = JCM 14109</name>
    <dbReference type="NCBI Taxonomy" id="1423786"/>
    <lineage>
        <taxon>Bacteria</taxon>
        <taxon>Bacillati</taxon>
        <taxon>Bacillota</taxon>
        <taxon>Bacilli</taxon>
        <taxon>Lactobacillales</taxon>
        <taxon>Lactobacillaceae</taxon>
        <taxon>Lentilactobacillus</taxon>
    </lineage>
</organism>
<dbReference type="InterPro" id="IPR044081">
    <property type="entry name" value="DUF5776"/>
</dbReference>
<accession>A0A0R1YY32</accession>
<dbReference type="PATRIC" id="fig|1423786.4.peg.390"/>
<proteinExistence type="predicted"/>
<gene>
    <name evidence="3" type="ORF">FD47_GL000378</name>
</gene>
<comment type="caution">
    <text evidence="3">The sequence shown here is derived from an EMBL/GenBank/DDBJ whole genome shotgun (WGS) entry which is preliminary data.</text>
</comment>
<dbReference type="Pfam" id="PF19087">
    <property type="entry name" value="DUF5776"/>
    <property type="match status" value="1"/>
</dbReference>
<evidence type="ECO:0000259" key="2">
    <source>
        <dbReference type="Pfam" id="PF19087"/>
    </source>
</evidence>
<reference evidence="3 4" key="1">
    <citation type="journal article" date="2015" name="Genome Announc.">
        <title>Expanding the biotechnology potential of lactobacilli through comparative genomics of 213 strains and associated genera.</title>
        <authorList>
            <person name="Sun Z."/>
            <person name="Harris H.M."/>
            <person name="McCann A."/>
            <person name="Guo C."/>
            <person name="Argimon S."/>
            <person name="Zhang W."/>
            <person name="Yang X."/>
            <person name="Jeffery I.B."/>
            <person name="Cooney J.C."/>
            <person name="Kagawa T.F."/>
            <person name="Liu W."/>
            <person name="Song Y."/>
            <person name="Salvetti E."/>
            <person name="Wrobel A."/>
            <person name="Rasinkangas P."/>
            <person name="Parkhill J."/>
            <person name="Rea M.C."/>
            <person name="O'Sullivan O."/>
            <person name="Ritari J."/>
            <person name="Douillard F.P."/>
            <person name="Paul Ross R."/>
            <person name="Yang R."/>
            <person name="Briner A.E."/>
            <person name="Felis G.E."/>
            <person name="de Vos W.M."/>
            <person name="Barrangou R."/>
            <person name="Klaenhammer T.R."/>
            <person name="Caufield P.W."/>
            <person name="Cui Y."/>
            <person name="Zhang H."/>
            <person name="O'Toole P.W."/>
        </authorList>
    </citation>
    <scope>NUCLEOTIDE SEQUENCE [LARGE SCALE GENOMIC DNA]</scope>
    <source>
        <strain evidence="3 4">DSM 18390</strain>
    </source>
</reference>
<feature type="region of interest" description="Disordered" evidence="1">
    <location>
        <begin position="1"/>
        <end position="51"/>
    </location>
</feature>
<evidence type="ECO:0000313" key="4">
    <source>
        <dbReference type="Proteomes" id="UP000051010"/>
    </source>
</evidence>
<evidence type="ECO:0000256" key="1">
    <source>
        <dbReference type="SAM" id="MobiDB-lite"/>
    </source>
</evidence>
<name>A0A0R1YY32_9LACO</name>
<dbReference type="Proteomes" id="UP000051010">
    <property type="component" value="Unassembled WGS sequence"/>
</dbReference>
<dbReference type="AlphaFoldDB" id="A0A0R1YY32"/>
<sequence>MTVIIPAPGTGGGGSVTPTPTPVTPAPQPTPTPSPAPTPTEPTKPTTPNVPNYAATKRAAVYALKTIYLYRNPTFKKSQRIARYPKQKRINRPMFVVIDYARSNGGALRYKVRDVNHNSKTDGKIGYITAKWSHVRPVYYRSMPKGNVITVISKKGVHAYKNKNLTGRVKTYKKGTHLSVKNLVKHNLTTRYVLSNGYHVTANKKLVIQGKY</sequence>